<evidence type="ECO:0000256" key="5">
    <source>
        <dbReference type="PIRSR" id="PIRSR001430-1"/>
    </source>
</evidence>
<evidence type="ECO:0000256" key="1">
    <source>
        <dbReference type="ARBA" id="ARBA00009375"/>
    </source>
</evidence>
<comment type="caution">
    <text evidence="4">Lacks conserved residue(s) required for the propagation of feature annotation.</text>
</comment>
<dbReference type="NCBIfam" id="TIGR00071">
    <property type="entry name" value="hisT_truA"/>
    <property type="match status" value="1"/>
</dbReference>
<dbReference type="eggNOG" id="COG0101">
    <property type="taxonomic scope" value="Bacteria"/>
</dbReference>
<dbReference type="FunFam" id="3.30.70.580:FF:000001">
    <property type="entry name" value="tRNA pseudouridine synthase A"/>
    <property type="match status" value="1"/>
</dbReference>
<dbReference type="Proteomes" id="UP000185062">
    <property type="component" value="Unassembled WGS sequence"/>
</dbReference>
<accession>A0A1N6IFQ5</accession>
<name>A0A1N6IFQ5_9PROT</name>
<keyword evidence="10" id="KW-1185">Reference proteome</keyword>
<evidence type="ECO:0000313" key="9">
    <source>
        <dbReference type="EMBL" id="SIO30789.1"/>
    </source>
</evidence>
<dbReference type="HAMAP" id="MF_00171">
    <property type="entry name" value="TruA"/>
    <property type="match status" value="1"/>
</dbReference>
<comment type="subunit">
    <text evidence="4">Homodimer.</text>
</comment>
<comment type="function">
    <text evidence="4">Formation of pseudouridine at positions 38, 39 and 40 in the anticodon stem and loop of transfer RNAs.</text>
</comment>
<dbReference type="PANTHER" id="PTHR11142">
    <property type="entry name" value="PSEUDOURIDYLATE SYNTHASE"/>
    <property type="match status" value="1"/>
</dbReference>
<dbReference type="Gene3D" id="3.30.70.660">
    <property type="entry name" value="Pseudouridine synthase I, catalytic domain, C-terminal subdomain"/>
    <property type="match status" value="1"/>
</dbReference>
<evidence type="ECO:0000313" key="10">
    <source>
        <dbReference type="Proteomes" id="UP000185062"/>
    </source>
</evidence>
<dbReference type="InterPro" id="IPR020095">
    <property type="entry name" value="PsdUridine_synth_TruA_C"/>
</dbReference>
<dbReference type="PANTHER" id="PTHR11142:SF0">
    <property type="entry name" value="TRNA PSEUDOURIDINE SYNTHASE-LIKE 1"/>
    <property type="match status" value="1"/>
</dbReference>
<dbReference type="GO" id="GO:0031119">
    <property type="term" value="P:tRNA pseudouridine synthesis"/>
    <property type="evidence" value="ECO:0007669"/>
    <property type="project" value="UniProtKB-UniRule"/>
</dbReference>
<evidence type="ECO:0000256" key="2">
    <source>
        <dbReference type="ARBA" id="ARBA00022694"/>
    </source>
</evidence>
<dbReference type="Pfam" id="PF01416">
    <property type="entry name" value="PseudoU_synth_1"/>
    <property type="match status" value="2"/>
</dbReference>
<comment type="similarity">
    <text evidence="1 4 7">Belongs to the tRNA pseudouridine synthase TruA family.</text>
</comment>
<evidence type="ECO:0000256" key="3">
    <source>
        <dbReference type="ARBA" id="ARBA00023235"/>
    </source>
</evidence>
<evidence type="ECO:0000256" key="6">
    <source>
        <dbReference type="PIRSR" id="PIRSR001430-2"/>
    </source>
</evidence>
<dbReference type="EC" id="5.4.99.12" evidence="4"/>
<keyword evidence="2 4" id="KW-0819">tRNA processing</keyword>
<dbReference type="SUPFAM" id="SSF55120">
    <property type="entry name" value="Pseudouridine synthase"/>
    <property type="match status" value="1"/>
</dbReference>
<dbReference type="RefSeq" id="WP_028461693.1">
    <property type="nucleotide sequence ID" value="NZ_FSRO01000001.1"/>
</dbReference>
<comment type="catalytic activity">
    <reaction evidence="4 7">
        <text>uridine(38/39/40) in tRNA = pseudouridine(38/39/40) in tRNA</text>
        <dbReference type="Rhea" id="RHEA:22376"/>
        <dbReference type="Rhea" id="RHEA-COMP:10085"/>
        <dbReference type="Rhea" id="RHEA-COMP:10087"/>
        <dbReference type="ChEBI" id="CHEBI:65314"/>
        <dbReference type="ChEBI" id="CHEBI:65315"/>
        <dbReference type="EC" id="5.4.99.12"/>
    </reaction>
</comment>
<feature type="domain" description="Pseudouridine synthase I TruA alpha/beta" evidence="8">
    <location>
        <begin position="8"/>
        <end position="102"/>
    </location>
</feature>
<feature type="domain" description="Pseudouridine synthase I TruA alpha/beta" evidence="8">
    <location>
        <begin position="142"/>
        <end position="244"/>
    </location>
</feature>
<evidence type="ECO:0000256" key="7">
    <source>
        <dbReference type="RuleBase" id="RU003792"/>
    </source>
</evidence>
<organism evidence="9 10">
    <name type="scientific">Nitrosomonas cryotolerans ATCC 49181</name>
    <dbReference type="NCBI Taxonomy" id="1131553"/>
    <lineage>
        <taxon>Bacteria</taxon>
        <taxon>Pseudomonadati</taxon>
        <taxon>Pseudomonadota</taxon>
        <taxon>Betaproteobacteria</taxon>
        <taxon>Nitrosomonadales</taxon>
        <taxon>Nitrosomonadaceae</taxon>
        <taxon>Nitrosomonas</taxon>
    </lineage>
</organism>
<dbReference type="PIRSF" id="PIRSF001430">
    <property type="entry name" value="tRNA_psdUrid_synth"/>
    <property type="match status" value="1"/>
</dbReference>
<feature type="active site" description="Nucleophile" evidence="4 5">
    <location>
        <position position="51"/>
    </location>
</feature>
<dbReference type="CDD" id="cd02570">
    <property type="entry name" value="PseudoU_synth_EcTruA"/>
    <property type="match status" value="1"/>
</dbReference>
<dbReference type="InterPro" id="IPR001406">
    <property type="entry name" value="PsdUridine_synth_TruA"/>
</dbReference>
<dbReference type="InterPro" id="IPR020094">
    <property type="entry name" value="TruA/RsuA/RluB/E/F_N"/>
</dbReference>
<protein>
    <recommendedName>
        <fullName evidence="4">tRNA pseudouridine synthase A</fullName>
        <ecNumber evidence="4">5.4.99.12</ecNumber>
    </recommendedName>
    <alternativeName>
        <fullName evidence="4">tRNA pseudouridine(38-40) synthase</fullName>
    </alternativeName>
    <alternativeName>
        <fullName evidence="4">tRNA pseudouridylate synthase I</fullName>
    </alternativeName>
    <alternativeName>
        <fullName evidence="4">tRNA-uridine isomerase I</fullName>
    </alternativeName>
</protein>
<dbReference type="GO" id="GO:0003723">
    <property type="term" value="F:RNA binding"/>
    <property type="evidence" value="ECO:0007669"/>
    <property type="project" value="InterPro"/>
</dbReference>
<dbReference type="EMBL" id="FSRO01000001">
    <property type="protein sequence ID" value="SIO30789.1"/>
    <property type="molecule type" value="Genomic_DNA"/>
</dbReference>
<dbReference type="Gene3D" id="3.30.70.580">
    <property type="entry name" value="Pseudouridine synthase I, catalytic domain, N-terminal subdomain"/>
    <property type="match status" value="1"/>
</dbReference>
<dbReference type="GO" id="GO:0160147">
    <property type="term" value="F:tRNA pseudouridine(38-40) synthase activity"/>
    <property type="evidence" value="ECO:0007669"/>
    <property type="project" value="UniProtKB-EC"/>
</dbReference>
<evidence type="ECO:0000259" key="8">
    <source>
        <dbReference type="Pfam" id="PF01416"/>
    </source>
</evidence>
<proteinExistence type="inferred from homology"/>
<gene>
    <name evidence="4" type="primary">truA</name>
    <name evidence="9" type="ORF">SAMN02743940_1773</name>
</gene>
<sequence length="266" mass="30291">MRIVLVLEYNGSRYCGWQSQPAGGSVQDILEIALSKIACHTIRVVTAGRTDAGVHALYQVVHFDTQAQRPLNAWVRGVNRFLPHDIAVSWASVVSDQFHARYGAYERRYLYLLLNRPVRPGLCHARVGWLHHSLDLTRMQVAAKMLLGEHDFTAFRAAACQAKSPVRRLTRLEIYRQNNFFIFEICANAFLQHMVRNIVGSLVYVGKGKYAPEWMQTLLESRNRTYAAPTFSAAGLYLAGVSYDSIWQLPDFIEYPFEICLPAILR</sequence>
<dbReference type="InterPro" id="IPR020097">
    <property type="entry name" value="PsdUridine_synth_TruA_a/b_dom"/>
</dbReference>
<evidence type="ECO:0000256" key="4">
    <source>
        <dbReference type="HAMAP-Rule" id="MF_00171"/>
    </source>
</evidence>
<reference evidence="9 10" key="1">
    <citation type="submission" date="2016-12" db="EMBL/GenBank/DDBJ databases">
        <authorList>
            <person name="Song W.-J."/>
            <person name="Kurnit D.M."/>
        </authorList>
    </citation>
    <scope>NUCLEOTIDE SEQUENCE [LARGE SCALE GENOMIC DNA]</scope>
    <source>
        <strain evidence="9 10">ATCC 49181</strain>
    </source>
</reference>
<keyword evidence="3 4" id="KW-0413">Isomerase</keyword>
<feature type="binding site" evidence="4 6">
    <location>
        <position position="109"/>
    </location>
    <ligand>
        <name>substrate</name>
    </ligand>
</feature>
<dbReference type="InterPro" id="IPR020103">
    <property type="entry name" value="PsdUridine_synth_cat_dom_sf"/>
</dbReference>
<dbReference type="STRING" id="44575.SAMN05216419_102117"/>
<dbReference type="AlphaFoldDB" id="A0A1N6IFQ5"/>